<name>A0A8X6T3J6_NEPPI</name>
<dbReference type="EMBL" id="BMAW01095747">
    <property type="protein sequence ID" value="GFS71616.1"/>
    <property type="molecule type" value="Genomic_DNA"/>
</dbReference>
<dbReference type="OrthoDB" id="6430570at2759"/>
<accession>A0A8X6T3J6</accession>
<sequence>MSDQHIEKNKFLRSRKIPSTESYLSMHERIRSNIQVSLGSVLPLGMRKVIQESTEKILSNIRNQLNEFTKFIDEVQNTTSFECQLQTGTSLPTIPQAPSQKLFQSTGGRPKNAPLRDAFLIVRDLLWRISGIIDQISSELPTDDAPFEQTHSPLFSFYYSQYVFQLSIYVLQTVTEQMEVFSKVISGNTSENDVEKLVDTSNEIDTRYKNIRQSINRIFAARKNFESSDVKKSSINYAETCNLPETSHHIQEWRKRASDIVEILLFLLETMLHHTQHGGLARFDTIQQSDGTEKRLPIICSKCSIKIPSVLRRYSSRENLHVEKYQTSPVEVSFV</sequence>
<organism evidence="1 2">
    <name type="scientific">Nephila pilipes</name>
    <name type="common">Giant wood spider</name>
    <name type="synonym">Nephila maculata</name>
    <dbReference type="NCBI Taxonomy" id="299642"/>
    <lineage>
        <taxon>Eukaryota</taxon>
        <taxon>Metazoa</taxon>
        <taxon>Ecdysozoa</taxon>
        <taxon>Arthropoda</taxon>
        <taxon>Chelicerata</taxon>
        <taxon>Arachnida</taxon>
        <taxon>Araneae</taxon>
        <taxon>Araneomorphae</taxon>
        <taxon>Entelegynae</taxon>
        <taxon>Araneoidea</taxon>
        <taxon>Nephilidae</taxon>
        <taxon>Nephila</taxon>
    </lineage>
</organism>
<dbReference type="AlphaFoldDB" id="A0A8X6T3J6"/>
<reference evidence="1" key="1">
    <citation type="submission" date="2020-08" db="EMBL/GenBank/DDBJ databases">
        <title>Multicomponent nature underlies the extraordinary mechanical properties of spider dragline silk.</title>
        <authorList>
            <person name="Kono N."/>
            <person name="Nakamura H."/>
            <person name="Mori M."/>
            <person name="Yoshida Y."/>
            <person name="Ohtoshi R."/>
            <person name="Malay A.D."/>
            <person name="Moran D.A.P."/>
            <person name="Tomita M."/>
            <person name="Numata K."/>
            <person name="Arakawa K."/>
        </authorList>
    </citation>
    <scope>NUCLEOTIDE SEQUENCE</scope>
</reference>
<protein>
    <submittedName>
        <fullName evidence="1">Uncharacterized protein</fullName>
    </submittedName>
</protein>
<proteinExistence type="predicted"/>
<keyword evidence="2" id="KW-1185">Reference proteome</keyword>
<comment type="caution">
    <text evidence="1">The sequence shown here is derived from an EMBL/GenBank/DDBJ whole genome shotgun (WGS) entry which is preliminary data.</text>
</comment>
<dbReference type="Proteomes" id="UP000887013">
    <property type="component" value="Unassembled WGS sequence"/>
</dbReference>
<gene>
    <name evidence="1" type="primary">AVEN_130387_1</name>
    <name evidence="1" type="ORF">NPIL_620451</name>
</gene>
<evidence type="ECO:0000313" key="1">
    <source>
        <dbReference type="EMBL" id="GFS71616.1"/>
    </source>
</evidence>
<evidence type="ECO:0000313" key="2">
    <source>
        <dbReference type="Proteomes" id="UP000887013"/>
    </source>
</evidence>